<evidence type="ECO:0000313" key="10">
    <source>
        <dbReference type="EMBL" id="NMO16913.1"/>
    </source>
</evidence>
<dbReference type="Proteomes" id="UP000518300">
    <property type="component" value="Unassembled WGS sequence"/>
</dbReference>
<evidence type="ECO:0000256" key="8">
    <source>
        <dbReference type="ARBA" id="ARBA00034708"/>
    </source>
</evidence>
<evidence type="ECO:0000256" key="3">
    <source>
        <dbReference type="ARBA" id="ARBA00022475"/>
    </source>
</evidence>
<evidence type="ECO:0000313" key="11">
    <source>
        <dbReference type="Proteomes" id="UP000518300"/>
    </source>
</evidence>
<comment type="caution">
    <text evidence="10">The sequence shown here is derived from an EMBL/GenBank/DDBJ whole genome shotgun (WGS) entry which is preliminary data.</text>
</comment>
<keyword evidence="7 9" id="KW-0472">Membrane</keyword>
<accession>A0A848LGT0</accession>
<name>A0A848LGT0_9BACT</name>
<dbReference type="AlphaFoldDB" id="A0A848LGT0"/>
<comment type="similarity">
    <text evidence="8">Belongs to the anion channel-forming bestrophin (TC 1.A.46) family.</text>
</comment>
<evidence type="ECO:0000256" key="5">
    <source>
        <dbReference type="ARBA" id="ARBA00022989"/>
    </source>
</evidence>
<dbReference type="PANTHER" id="PTHR33281">
    <property type="entry name" value="UPF0187 PROTEIN YNEE"/>
    <property type="match status" value="1"/>
</dbReference>
<sequence length="391" mass="42819">MIVGRRLSWRIILRYTGRPVAIHVLFALLIALSYRHLELAWMAVPSLPVSVLAAALGVLLAFRNGSAYDRWWEARTIWGGVVNWSRTFARQVLTLLPPPGDRGSTPLMEGPALTSRLLRTATAPEAPGTLLTAAGTRGSDGAVRNQFGEARAARAAREAREARSASQPGAALTDEALGPPQGVITGMSEGINEDARELVYAQMGFVNALRCHLRRQDPLPQLVPFFRPQVLEALRTEQNIPSALLLWMATRLRHIYGQVSDAQKVVFLQVTMDGTLSELTNLLGACERIKNTSIPRQYDILLLAMTRAYLAMLPLGVVADLGWLTPVVTAVIAFLFIGLDAVGRDIEGPFEDDVSDTPMTALCRTIEINLRQMLGETELPPPVQPQDGLLY</sequence>
<keyword evidence="5 9" id="KW-1133">Transmembrane helix</keyword>
<keyword evidence="2" id="KW-0813">Transport</keyword>
<dbReference type="Pfam" id="PF25539">
    <property type="entry name" value="Bestrophin_2"/>
    <property type="match status" value="2"/>
</dbReference>
<dbReference type="RefSeq" id="WP_169346199.1">
    <property type="nucleotide sequence ID" value="NZ_JABBJJ010000082.1"/>
</dbReference>
<evidence type="ECO:0000256" key="1">
    <source>
        <dbReference type="ARBA" id="ARBA00004651"/>
    </source>
</evidence>
<feature type="transmembrane region" description="Helical" evidence="9">
    <location>
        <begin position="12"/>
        <end position="34"/>
    </location>
</feature>
<evidence type="ECO:0000256" key="7">
    <source>
        <dbReference type="ARBA" id="ARBA00023136"/>
    </source>
</evidence>
<dbReference type="EMBL" id="JABBJJ010000082">
    <property type="protein sequence ID" value="NMO16913.1"/>
    <property type="molecule type" value="Genomic_DNA"/>
</dbReference>
<keyword evidence="11" id="KW-1185">Reference proteome</keyword>
<evidence type="ECO:0000256" key="4">
    <source>
        <dbReference type="ARBA" id="ARBA00022692"/>
    </source>
</evidence>
<evidence type="ECO:0000256" key="2">
    <source>
        <dbReference type="ARBA" id="ARBA00022448"/>
    </source>
</evidence>
<organism evidence="10 11">
    <name type="scientific">Pyxidicoccus fallax</name>
    <dbReference type="NCBI Taxonomy" id="394095"/>
    <lineage>
        <taxon>Bacteria</taxon>
        <taxon>Pseudomonadati</taxon>
        <taxon>Myxococcota</taxon>
        <taxon>Myxococcia</taxon>
        <taxon>Myxococcales</taxon>
        <taxon>Cystobacterineae</taxon>
        <taxon>Myxococcaceae</taxon>
        <taxon>Pyxidicoccus</taxon>
    </lineage>
</organism>
<dbReference type="GO" id="GO:0005886">
    <property type="term" value="C:plasma membrane"/>
    <property type="evidence" value="ECO:0007669"/>
    <property type="project" value="UniProtKB-SubCell"/>
</dbReference>
<dbReference type="InterPro" id="IPR044669">
    <property type="entry name" value="YneE/VCCN1/2-like"/>
</dbReference>
<proteinExistence type="inferred from homology"/>
<keyword evidence="6" id="KW-0406">Ion transport</keyword>
<feature type="transmembrane region" description="Helical" evidence="9">
    <location>
        <begin position="40"/>
        <end position="62"/>
    </location>
</feature>
<evidence type="ECO:0000256" key="6">
    <source>
        <dbReference type="ARBA" id="ARBA00023065"/>
    </source>
</evidence>
<reference evidence="10 11" key="1">
    <citation type="submission" date="2020-04" db="EMBL/GenBank/DDBJ databases">
        <title>Draft genome of Pyxidicoccus fallax type strain.</title>
        <authorList>
            <person name="Whitworth D.E."/>
        </authorList>
    </citation>
    <scope>NUCLEOTIDE SEQUENCE [LARGE SCALE GENOMIC DNA]</scope>
    <source>
        <strain evidence="10 11">DSM 14698</strain>
    </source>
</reference>
<protein>
    <submittedName>
        <fullName evidence="10">Uncharacterized protein</fullName>
    </submittedName>
</protein>
<dbReference type="GO" id="GO:0005254">
    <property type="term" value="F:chloride channel activity"/>
    <property type="evidence" value="ECO:0007669"/>
    <property type="project" value="InterPro"/>
</dbReference>
<keyword evidence="3" id="KW-1003">Cell membrane</keyword>
<feature type="transmembrane region" description="Helical" evidence="9">
    <location>
        <begin position="323"/>
        <end position="342"/>
    </location>
</feature>
<dbReference type="PANTHER" id="PTHR33281:SF19">
    <property type="entry name" value="VOLTAGE-DEPENDENT ANION CHANNEL-FORMING PROTEIN YNEE"/>
    <property type="match status" value="1"/>
</dbReference>
<keyword evidence="4 9" id="KW-0812">Transmembrane</keyword>
<comment type="subcellular location">
    <subcellularLocation>
        <location evidence="1">Cell membrane</location>
        <topology evidence="1">Multi-pass membrane protein</topology>
    </subcellularLocation>
</comment>
<evidence type="ECO:0000256" key="9">
    <source>
        <dbReference type="SAM" id="Phobius"/>
    </source>
</evidence>
<gene>
    <name evidence="10" type="ORF">HG543_18910</name>
</gene>